<sequence>KMMGDVRLLYEFKAVALACTPIQTSLFISSEAEKLEETISEGVLTTPTQKGFHKMTVPDEAMPDLIRLVHGNTCGIKRLIREFRVYWLRKSNPPAAIDKDSPCEADRLGDSFTDKNLDSSNLNESLNESISITEPDEHLCDKVNNASDKKVKEEGYGCNISKRQLDMKITAMAIREKR</sequence>
<name>A0A0B6YDF4_9EUPU</name>
<accession>A0A0B6YDF4</accession>
<feature type="non-terminal residue" evidence="1">
    <location>
        <position position="178"/>
    </location>
</feature>
<reference evidence="1" key="1">
    <citation type="submission" date="2014-12" db="EMBL/GenBank/DDBJ databases">
        <title>Insight into the proteome of Arion vulgaris.</title>
        <authorList>
            <person name="Aradska J."/>
            <person name="Bulat T."/>
            <person name="Smidak R."/>
            <person name="Sarate P."/>
            <person name="Gangsoo J."/>
            <person name="Sialana F."/>
            <person name="Bilban M."/>
            <person name="Lubec G."/>
        </authorList>
    </citation>
    <scope>NUCLEOTIDE SEQUENCE</scope>
    <source>
        <tissue evidence="1">Skin</tissue>
    </source>
</reference>
<protein>
    <submittedName>
        <fullName evidence="1">Uncharacterized protein</fullName>
    </submittedName>
</protein>
<feature type="non-terminal residue" evidence="1">
    <location>
        <position position="1"/>
    </location>
</feature>
<dbReference type="AlphaFoldDB" id="A0A0B6YDF4"/>
<proteinExistence type="predicted"/>
<gene>
    <name evidence="1" type="primary">ORF20580</name>
</gene>
<evidence type="ECO:0000313" key="1">
    <source>
        <dbReference type="EMBL" id="CEK53520.1"/>
    </source>
</evidence>
<organism evidence="1">
    <name type="scientific">Arion vulgaris</name>
    <dbReference type="NCBI Taxonomy" id="1028688"/>
    <lineage>
        <taxon>Eukaryota</taxon>
        <taxon>Metazoa</taxon>
        <taxon>Spiralia</taxon>
        <taxon>Lophotrochozoa</taxon>
        <taxon>Mollusca</taxon>
        <taxon>Gastropoda</taxon>
        <taxon>Heterobranchia</taxon>
        <taxon>Euthyneura</taxon>
        <taxon>Panpulmonata</taxon>
        <taxon>Eupulmonata</taxon>
        <taxon>Stylommatophora</taxon>
        <taxon>Helicina</taxon>
        <taxon>Arionoidea</taxon>
        <taxon>Arionidae</taxon>
        <taxon>Arion</taxon>
    </lineage>
</organism>
<dbReference type="EMBL" id="HACG01006655">
    <property type="protein sequence ID" value="CEK53520.1"/>
    <property type="molecule type" value="Transcribed_RNA"/>
</dbReference>